<organism evidence="1 2">
    <name type="scientific">Streptomyces parvus</name>
    <dbReference type="NCBI Taxonomy" id="66428"/>
    <lineage>
        <taxon>Bacteria</taxon>
        <taxon>Bacillati</taxon>
        <taxon>Actinomycetota</taxon>
        <taxon>Actinomycetes</taxon>
        <taxon>Kitasatosporales</taxon>
        <taxon>Streptomycetaceae</taxon>
        <taxon>Streptomyces</taxon>
    </lineage>
</organism>
<name>A0A7K3RT05_9ACTN</name>
<dbReference type="EMBL" id="JAAGMP010000411">
    <property type="protein sequence ID" value="NEC18294.1"/>
    <property type="molecule type" value="Genomic_DNA"/>
</dbReference>
<protein>
    <submittedName>
        <fullName evidence="1">Uncharacterized protein</fullName>
    </submittedName>
</protein>
<sequence length="49" mass="5090">MAGRAPVIPFSMGVLAAPHLSARPGEHAAELVVEGGEDGRLRVLPGMLR</sequence>
<proteinExistence type="predicted"/>
<evidence type="ECO:0000313" key="1">
    <source>
        <dbReference type="EMBL" id="NEC18294.1"/>
    </source>
</evidence>
<gene>
    <name evidence="1" type="ORF">G3I50_08460</name>
</gene>
<accession>A0A7K3RT05</accession>
<dbReference type="AlphaFoldDB" id="A0A7K3RT05"/>
<evidence type="ECO:0000313" key="2">
    <source>
        <dbReference type="Proteomes" id="UP000469670"/>
    </source>
</evidence>
<comment type="caution">
    <text evidence="1">The sequence shown here is derived from an EMBL/GenBank/DDBJ whole genome shotgun (WGS) entry which is preliminary data.</text>
</comment>
<dbReference type="Proteomes" id="UP000469670">
    <property type="component" value="Unassembled WGS sequence"/>
</dbReference>
<dbReference type="RefSeq" id="WP_164201036.1">
    <property type="nucleotide sequence ID" value="NZ_JAAGMP010000411.1"/>
</dbReference>
<reference evidence="1 2" key="1">
    <citation type="submission" date="2020-01" db="EMBL/GenBank/DDBJ databases">
        <title>Insect and environment-associated Actinomycetes.</title>
        <authorList>
            <person name="Currrie C."/>
            <person name="Chevrette M."/>
            <person name="Carlson C."/>
            <person name="Stubbendieck R."/>
            <person name="Wendt-Pienkowski E."/>
        </authorList>
    </citation>
    <scope>NUCLEOTIDE SEQUENCE [LARGE SCALE GENOMIC DNA]</scope>
    <source>
        <strain evidence="1 2">SID7590</strain>
    </source>
</reference>